<evidence type="ECO:0000313" key="2">
    <source>
        <dbReference type="Proteomes" id="UP001234178"/>
    </source>
</evidence>
<gene>
    <name evidence="1" type="ORF">OUZ56_006955</name>
</gene>
<proteinExistence type="predicted"/>
<sequence length="113" mass="12901">MDARGARMGARRQRPSYSLIGYLYHHIFHLNKNQTRNDKVSDGTLRHPQGKISAINLLNSPQKTKFAFSKLSPSTPRLEGYPSVLKRMYGRVNLRTKDEGVTLIIRTIKFADS</sequence>
<accession>A0ABQ9YX75</accession>
<protein>
    <submittedName>
        <fullName evidence="1">Uncharacterized protein</fullName>
    </submittedName>
</protein>
<reference evidence="1 2" key="1">
    <citation type="journal article" date="2023" name="Nucleic Acids Res.">
        <title>The hologenome of Daphnia magna reveals possible DNA methylation and microbiome-mediated evolution of the host genome.</title>
        <authorList>
            <person name="Chaturvedi A."/>
            <person name="Li X."/>
            <person name="Dhandapani V."/>
            <person name="Marshall H."/>
            <person name="Kissane S."/>
            <person name="Cuenca-Cambronero M."/>
            <person name="Asole G."/>
            <person name="Calvet F."/>
            <person name="Ruiz-Romero M."/>
            <person name="Marangio P."/>
            <person name="Guigo R."/>
            <person name="Rago D."/>
            <person name="Mirbahai L."/>
            <person name="Eastwood N."/>
            <person name="Colbourne J.K."/>
            <person name="Zhou J."/>
            <person name="Mallon E."/>
            <person name="Orsini L."/>
        </authorList>
    </citation>
    <scope>NUCLEOTIDE SEQUENCE [LARGE SCALE GENOMIC DNA]</scope>
    <source>
        <strain evidence="1">LRV0_1</strain>
    </source>
</reference>
<keyword evidence="2" id="KW-1185">Reference proteome</keyword>
<dbReference type="Proteomes" id="UP001234178">
    <property type="component" value="Unassembled WGS sequence"/>
</dbReference>
<evidence type="ECO:0000313" key="1">
    <source>
        <dbReference type="EMBL" id="KAK4005241.1"/>
    </source>
</evidence>
<comment type="caution">
    <text evidence="1">The sequence shown here is derived from an EMBL/GenBank/DDBJ whole genome shotgun (WGS) entry which is preliminary data.</text>
</comment>
<dbReference type="EMBL" id="JAOYFB010000001">
    <property type="protein sequence ID" value="KAK4005241.1"/>
    <property type="molecule type" value="Genomic_DNA"/>
</dbReference>
<name>A0ABQ9YX75_9CRUS</name>
<organism evidence="1 2">
    <name type="scientific">Daphnia magna</name>
    <dbReference type="NCBI Taxonomy" id="35525"/>
    <lineage>
        <taxon>Eukaryota</taxon>
        <taxon>Metazoa</taxon>
        <taxon>Ecdysozoa</taxon>
        <taxon>Arthropoda</taxon>
        <taxon>Crustacea</taxon>
        <taxon>Branchiopoda</taxon>
        <taxon>Diplostraca</taxon>
        <taxon>Cladocera</taxon>
        <taxon>Anomopoda</taxon>
        <taxon>Daphniidae</taxon>
        <taxon>Daphnia</taxon>
    </lineage>
</organism>